<proteinExistence type="inferred from homology"/>
<comment type="similarity">
    <text evidence="2">Belongs to the MipA/OmpV family.</text>
</comment>
<evidence type="ECO:0000313" key="8">
    <source>
        <dbReference type="Proteomes" id="UP000285648"/>
    </source>
</evidence>
<comment type="subcellular location">
    <subcellularLocation>
        <location evidence="1">Cell outer membrane</location>
    </subcellularLocation>
</comment>
<organism evidence="7 8">
    <name type="scientific">Brenneria alni</name>
    <dbReference type="NCBI Taxonomy" id="71656"/>
    <lineage>
        <taxon>Bacteria</taxon>
        <taxon>Pseudomonadati</taxon>
        <taxon>Pseudomonadota</taxon>
        <taxon>Gammaproteobacteria</taxon>
        <taxon>Enterobacterales</taxon>
        <taxon>Pectobacteriaceae</taxon>
        <taxon>Brenneria</taxon>
    </lineage>
</organism>
<evidence type="ECO:0000313" key="7">
    <source>
        <dbReference type="EMBL" id="RLM24475.1"/>
    </source>
</evidence>
<evidence type="ECO:0000256" key="6">
    <source>
        <dbReference type="SAM" id="SignalP"/>
    </source>
</evidence>
<feature type="chain" id="PRO_5019148456" description="MltA-interacting protein MipA" evidence="6">
    <location>
        <begin position="28"/>
        <end position="271"/>
    </location>
</feature>
<dbReference type="InterPro" id="IPR010583">
    <property type="entry name" value="MipA"/>
</dbReference>
<dbReference type="Pfam" id="PF06629">
    <property type="entry name" value="MipA"/>
    <property type="match status" value="1"/>
</dbReference>
<feature type="signal peptide" evidence="6">
    <location>
        <begin position="1"/>
        <end position="27"/>
    </location>
</feature>
<keyword evidence="4" id="KW-0472">Membrane</keyword>
<keyword evidence="5" id="KW-0998">Cell outer membrane</keyword>
<dbReference type="OrthoDB" id="8562138at2"/>
<dbReference type="EMBL" id="MJLZ01000016">
    <property type="protein sequence ID" value="RLM24475.1"/>
    <property type="molecule type" value="Genomic_DNA"/>
</dbReference>
<name>A0A421DP40_9GAMM</name>
<dbReference type="PANTHER" id="PTHR38776:SF1">
    <property type="entry name" value="MLTA-INTERACTING PROTEIN-RELATED"/>
    <property type="match status" value="1"/>
</dbReference>
<reference evidence="7 8" key="1">
    <citation type="submission" date="2016-09" db="EMBL/GenBank/DDBJ databases">
        <authorList>
            <person name="Doonan J."/>
            <person name="Pachebat J.A."/>
            <person name="Golyshin P.N."/>
            <person name="Denman S."/>
            <person name="Mcdonald J.E."/>
        </authorList>
    </citation>
    <scope>NUCLEOTIDE SEQUENCE [LARGE SCALE GENOMIC DNA]</scope>
    <source>
        <strain evidence="7 8">NCPPB 3934</strain>
    </source>
</reference>
<dbReference type="Proteomes" id="UP000285648">
    <property type="component" value="Unassembled WGS sequence"/>
</dbReference>
<sequence length="271" mass="30129">MSKTPSCTWSLPLFTAVLFLPSASSWAAGEENRAVENTSSGFTLLSDQPNVTRWGLGVGVGYKESPYEGVGSSFSPLPLLYFDNKWAHFVGNKLDLKVGRWSDVSVTLRGEYALGEGYKGSDSSALRGMEKRKRAFWYGPSVAWNTGFGTLTGEFLTAGSKGQKAKIHFGKDINYSRWSVTPYVSAQWRSHKNVDYYYGVRESETRAGRTAYDGESTYKFSLGSRFDYRLTEHQKLGVDISLTRLGSGITDSPLVDHSVIPAATLYYLYQF</sequence>
<evidence type="ECO:0000256" key="4">
    <source>
        <dbReference type="ARBA" id="ARBA00023136"/>
    </source>
</evidence>
<evidence type="ECO:0000256" key="5">
    <source>
        <dbReference type="ARBA" id="ARBA00023237"/>
    </source>
</evidence>
<protein>
    <recommendedName>
        <fullName evidence="9">MltA-interacting protein MipA</fullName>
    </recommendedName>
</protein>
<dbReference type="GO" id="GO:0009279">
    <property type="term" value="C:cell outer membrane"/>
    <property type="evidence" value="ECO:0007669"/>
    <property type="project" value="UniProtKB-SubCell"/>
</dbReference>
<evidence type="ECO:0000256" key="2">
    <source>
        <dbReference type="ARBA" id="ARBA00005722"/>
    </source>
</evidence>
<dbReference type="PANTHER" id="PTHR38776">
    <property type="entry name" value="MLTA-INTERACTING PROTEIN-RELATED"/>
    <property type="match status" value="1"/>
</dbReference>
<comment type="caution">
    <text evidence="7">The sequence shown here is derived from an EMBL/GenBank/DDBJ whole genome shotgun (WGS) entry which is preliminary data.</text>
</comment>
<evidence type="ECO:0000256" key="3">
    <source>
        <dbReference type="ARBA" id="ARBA00022729"/>
    </source>
</evidence>
<keyword evidence="3 6" id="KW-0732">Signal</keyword>
<gene>
    <name evidence="7" type="ORF">BIY29_08715</name>
</gene>
<dbReference type="RefSeq" id="WP_121574807.1">
    <property type="nucleotide sequence ID" value="NZ_MJLZ01000016.1"/>
</dbReference>
<keyword evidence="8" id="KW-1185">Reference proteome</keyword>
<accession>A0A421DP40</accession>
<evidence type="ECO:0008006" key="9">
    <source>
        <dbReference type="Google" id="ProtNLM"/>
    </source>
</evidence>
<dbReference type="AlphaFoldDB" id="A0A421DP40"/>
<evidence type="ECO:0000256" key="1">
    <source>
        <dbReference type="ARBA" id="ARBA00004442"/>
    </source>
</evidence>